<proteinExistence type="predicted"/>
<dbReference type="PANTHER" id="PTHR24359:SF37">
    <property type="entry name" value="PROTEIN KINASE DOMAIN-CONTAINING PROTEIN"/>
    <property type="match status" value="1"/>
</dbReference>
<dbReference type="SMART" id="SM00220">
    <property type="entry name" value="S_TKc"/>
    <property type="match status" value="1"/>
</dbReference>
<evidence type="ECO:0000313" key="2">
    <source>
        <dbReference type="EMBL" id="KAK6949796.1"/>
    </source>
</evidence>
<dbReference type="AlphaFoldDB" id="A0AAX6MBK2"/>
<evidence type="ECO:0000259" key="1">
    <source>
        <dbReference type="PROSITE" id="PS50011"/>
    </source>
</evidence>
<dbReference type="PROSITE" id="PS50011">
    <property type="entry name" value="PROTEIN_KINASE_DOM"/>
    <property type="match status" value="1"/>
</dbReference>
<dbReference type="GO" id="GO:0005524">
    <property type="term" value="F:ATP binding"/>
    <property type="evidence" value="ECO:0007669"/>
    <property type="project" value="InterPro"/>
</dbReference>
<dbReference type="Pfam" id="PF00069">
    <property type="entry name" value="Pkinase"/>
    <property type="match status" value="1"/>
</dbReference>
<protein>
    <recommendedName>
        <fullName evidence="1">Protein kinase domain-containing protein</fullName>
    </recommendedName>
</protein>
<dbReference type="InterPro" id="IPR011009">
    <property type="entry name" value="Kinase-like_dom_sf"/>
</dbReference>
<dbReference type="GO" id="GO:0004674">
    <property type="term" value="F:protein serine/threonine kinase activity"/>
    <property type="evidence" value="ECO:0007669"/>
    <property type="project" value="TreeGrafter"/>
</dbReference>
<dbReference type="Gene3D" id="1.10.510.10">
    <property type="entry name" value="Transferase(Phosphotransferase) domain 1"/>
    <property type="match status" value="1"/>
</dbReference>
<dbReference type="PANTHER" id="PTHR24359">
    <property type="entry name" value="SERINE/THREONINE-PROTEIN KINASE SBK1"/>
    <property type="match status" value="1"/>
</dbReference>
<organism evidence="2 3">
    <name type="scientific">Daldinia eschscholtzii</name>
    <dbReference type="NCBI Taxonomy" id="292717"/>
    <lineage>
        <taxon>Eukaryota</taxon>
        <taxon>Fungi</taxon>
        <taxon>Dikarya</taxon>
        <taxon>Ascomycota</taxon>
        <taxon>Pezizomycotina</taxon>
        <taxon>Sordariomycetes</taxon>
        <taxon>Xylariomycetidae</taxon>
        <taxon>Xylariales</taxon>
        <taxon>Hypoxylaceae</taxon>
        <taxon>Daldinia</taxon>
    </lineage>
</organism>
<reference evidence="2 3" key="1">
    <citation type="journal article" date="2024" name="Front Chem Biol">
        <title>Unveiling the potential of Daldinia eschscholtzii MFLUCC 19-0629 through bioactivity and bioinformatics studies for enhanced sustainable agriculture production.</title>
        <authorList>
            <person name="Brooks S."/>
            <person name="Weaver J.A."/>
            <person name="Klomchit A."/>
            <person name="Alharthi S.A."/>
            <person name="Onlamun T."/>
            <person name="Nurani R."/>
            <person name="Vong T.K."/>
            <person name="Alberti F."/>
            <person name="Greco C."/>
        </authorList>
    </citation>
    <scope>NUCLEOTIDE SEQUENCE [LARGE SCALE GENOMIC DNA]</scope>
    <source>
        <strain evidence="2">MFLUCC 19-0629</strain>
    </source>
</reference>
<name>A0AAX6MBK2_9PEZI</name>
<dbReference type="Proteomes" id="UP001369815">
    <property type="component" value="Unassembled WGS sequence"/>
</dbReference>
<dbReference type="SUPFAM" id="SSF56112">
    <property type="entry name" value="Protein kinase-like (PK-like)"/>
    <property type="match status" value="1"/>
</dbReference>
<evidence type="ECO:0000313" key="3">
    <source>
        <dbReference type="Proteomes" id="UP001369815"/>
    </source>
</evidence>
<dbReference type="EMBL" id="JBANMG010000008">
    <property type="protein sequence ID" value="KAK6949796.1"/>
    <property type="molecule type" value="Genomic_DNA"/>
</dbReference>
<dbReference type="InterPro" id="IPR000719">
    <property type="entry name" value="Prot_kinase_dom"/>
</dbReference>
<accession>A0AAX6MBK2</accession>
<feature type="domain" description="Protein kinase" evidence="1">
    <location>
        <begin position="186"/>
        <end position="539"/>
    </location>
</feature>
<gene>
    <name evidence="2" type="ORF">Daesc_008117</name>
</gene>
<keyword evidence="3" id="KW-1185">Reference proteome</keyword>
<sequence>MAQQRNKLDDPERVQHITNRGEDLFRHLYHTPQQQREPLAYKPDPDSNEKIIHAIEDELDHSRIESAMDRAKTYIPRDKLRNILTFERVQIIANLPCLQDFKNKDELTERIYYGSNGSGPLLKLLAVFIGMEKFDDFPNCIKEGIDDGCLPMKVDNASGDAGDIFPMTSGDKLQKQGGTGKGSKAQTHEASFAYGGFSEVYRVEIDNSHHEFGSIGIIRRQKNFFALKKLTSHDRHNFDMELSSLLFCMDKSIKEEVYKHMTQPLATFEVDEPMVKGKTYYILFEWAEGNLNDFWKRNDEPRPAMGHCKWMSHEFHSLCRALACVHNGQEEYLQTLDGEGLEKKLQVTSGDASRLYGRHGDIKPDNFLWLGLSSESIGHLAISDFGLGRLHTQVSRSNQDPRNIARTETYKAPEFELPGGKISRASDIFSLGCVFLEYVTWFLLGSQKVTEEFSSIRSETDINGFESDAFFIIRSIEGENDPRPFLKESVKQWIEMLQDHEGCTWYLHQLLDIIRDKMLAPDRENRIKIIPLIKEMDTLRQACERNDSFYLKAKNKP</sequence>
<comment type="caution">
    <text evidence="2">The sequence shown here is derived from an EMBL/GenBank/DDBJ whole genome shotgun (WGS) entry which is preliminary data.</text>
</comment>